<accession>A0A392NGH3</accession>
<reference evidence="2 3" key="1">
    <citation type="journal article" date="2018" name="Front. Plant Sci.">
        <title>Red Clover (Trifolium pratense) and Zigzag Clover (T. medium) - A Picture of Genomic Similarities and Differences.</title>
        <authorList>
            <person name="Dluhosova J."/>
            <person name="Istvanek J."/>
            <person name="Nedelnik J."/>
            <person name="Repkova J."/>
        </authorList>
    </citation>
    <scope>NUCLEOTIDE SEQUENCE [LARGE SCALE GENOMIC DNA]</scope>
    <source>
        <strain evidence="3">cv. 10/8</strain>
        <tissue evidence="2">Leaf</tissue>
    </source>
</reference>
<evidence type="ECO:0000313" key="2">
    <source>
        <dbReference type="EMBL" id="MCH98852.1"/>
    </source>
</evidence>
<comment type="caution">
    <text evidence="2">The sequence shown here is derived from an EMBL/GenBank/DDBJ whole genome shotgun (WGS) entry which is preliminary data.</text>
</comment>
<keyword evidence="3" id="KW-1185">Reference proteome</keyword>
<name>A0A392NGH3_9FABA</name>
<dbReference type="InterPro" id="IPR025452">
    <property type="entry name" value="DUF4218"/>
</dbReference>
<dbReference type="PANTHER" id="PTHR48258">
    <property type="entry name" value="DUF4218 DOMAIN-CONTAINING PROTEIN-RELATED"/>
    <property type="match status" value="1"/>
</dbReference>
<gene>
    <name evidence="2" type="ORF">A2U01_0019861</name>
</gene>
<feature type="domain" description="DUF4218" evidence="1">
    <location>
        <begin position="195"/>
        <end position="258"/>
    </location>
</feature>
<dbReference type="PANTHER" id="PTHR48258:SF4">
    <property type="entry name" value="DUF4216 DOMAIN-CONTAINING PROTEIN"/>
    <property type="match status" value="1"/>
</dbReference>
<organism evidence="2 3">
    <name type="scientific">Trifolium medium</name>
    <dbReference type="NCBI Taxonomy" id="97028"/>
    <lineage>
        <taxon>Eukaryota</taxon>
        <taxon>Viridiplantae</taxon>
        <taxon>Streptophyta</taxon>
        <taxon>Embryophyta</taxon>
        <taxon>Tracheophyta</taxon>
        <taxon>Spermatophyta</taxon>
        <taxon>Magnoliopsida</taxon>
        <taxon>eudicotyledons</taxon>
        <taxon>Gunneridae</taxon>
        <taxon>Pentapetalae</taxon>
        <taxon>rosids</taxon>
        <taxon>fabids</taxon>
        <taxon>Fabales</taxon>
        <taxon>Fabaceae</taxon>
        <taxon>Papilionoideae</taxon>
        <taxon>50 kb inversion clade</taxon>
        <taxon>NPAAA clade</taxon>
        <taxon>Hologalegina</taxon>
        <taxon>IRL clade</taxon>
        <taxon>Trifolieae</taxon>
        <taxon>Trifolium</taxon>
    </lineage>
</organism>
<proteinExistence type="predicted"/>
<dbReference type="Pfam" id="PF13960">
    <property type="entry name" value="DUF4218"/>
    <property type="match status" value="1"/>
</dbReference>
<evidence type="ECO:0000313" key="3">
    <source>
        <dbReference type="Proteomes" id="UP000265520"/>
    </source>
</evidence>
<protein>
    <recommendedName>
        <fullName evidence="1">DUF4218 domain-containing protein</fullName>
    </recommendedName>
</protein>
<sequence length="258" mass="30111">MMSGNDVWETVRDYPKVTDIGWGTKIPGYGKLHNWTKRSIFWDLPYWKDNLLRHNLDVMHIEKNFFDNVFNTVMNVAGKTKDNEKARNDLANLCVRGDLEMQPLPNGKWAKPKAKYSFTSEEAKLVCQWIKELKMPDGYASNLSRCADVTKGKMKGMKSHDCHIFMECLLPIAFRSLPTEIWKPLTELSCFFKDLCCNTLKLEDLVRMEQNIPIIICKLERIFPPGFFDSMEHIPIHLPNEAILGGPVQYRWMYPFER</sequence>
<evidence type="ECO:0000259" key="1">
    <source>
        <dbReference type="Pfam" id="PF13960"/>
    </source>
</evidence>
<dbReference type="Proteomes" id="UP000265520">
    <property type="component" value="Unassembled WGS sequence"/>
</dbReference>
<dbReference type="EMBL" id="LXQA010038688">
    <property type="protein sequence ID" value="MCH98852.1"/>
    <property type="molecule type" value="Genomic_DNA"/>
</dbReference>
<dbReference type="AlphaFoldDB" id="A0A392NGH3"/>